<comment type="similarity">
    <text evidence="2">Belongs to the Bcl-2 family.</text>
</comment>
<evidence type="ECO:0000313" key="10">
    <source>
        <dbReference type="Proteomes" id="UP001176940"/>
    </source>
</evidence>
<dbReference type="Pfam" id="PF00452">
    <property type="entry name" value="Bcl-2"/>
    <property type="match status" value="1"/>
</dbReference>
<dbReference type="Gene3D" id="1.10.437.10">
    <property type="entry name" value="Blc2-like"/>
    <property type="match status" value="1"/>
</dbReference>
<accession>A0ABN9LD41</accession>
<reference evidence="9" key="1">
    <citation type="submission" date="2023-07" db="EMBL/GenBank/DDBJ databases">
        <authorList>
            <person name="Stuckert A."/>
        </authorList>
    </citation>
    <scope>NUCLEOTIDE SEQUENCE</scope>
</reference>
<protein>
    <recommendedName>
        <fullName evidence="8">Bcl-2 Bcl-2 homology region 1-3 domain-containing protein</fullName>
    </recommendedName>
</protein>
<name>A0ABN9LD41_9NEOB</name>
<evidence type="ECO:0000256" key="1">
    <source>
        <dbReference type="ARBA" id="ARBA00004308"/>
    </source>
</evidence>
<dbReference type="PROSITE" id="PS50062">
    <property type="entry name" value="BCL2_FAMILY"/>
    <property type="match status" value="1"/>
</dbReference>
<evidence type="ECO:0000313" key="9">
    <source>
        <dbReference type="EMBL" id="CAJ0939006.1"/>
    </source>
</evidence>
<evidence type="ECO:0000256" key="5">
    <source>
        <dbReference type="ARBA" id="ARBA00022989"/>
    </source>
</evidence>
<keyword evidence="4" id="KW-0053">Apoptosis</keyword>
<dbReference type="InterPro" id="IPR046371">
    <property type="entry name" value="Bcl-2_BH1-3"/>
</dbReference>
<dbReference type="Proteomes" id="UP001176940">
    <property type="component" value="Unassembled WGS sequence"/>
</dbReference>
<keyword evidence="10" id="KW-1185">Reference proteome</keyword>
<feature type="domain" description="Bcl-2 Bcl-2 homology region 1-3" evidence="8">
    <location>
        <begin position="103"/>
        <end position="197"/>
    </location>
</feature>
<keyword evidence="6 7" id="KW-0472">Membrane</keyword>
<dbReference type="EMBL" id="CAUEEQ010015308">
    <property type="protein sequence ID" value="CAJ0939006.1"/>
    <property type="molecule type" value="Genomic_DNA"/>
</dbReference>
<dbReference type="SUPFAM" id="SSF56854">
    <property type="entry name" value="Bcl-2 inhibitors of programmed cell death"/>
    <property type="match status" value="1"/>
</dbReference>
<keyword evidence="3 7" id="KW-0812">Transmembrane</keyword>
<dbReference type="InterPro" id="IPR002475">
    <property type="entry name" value="Bcl2-like"/>
</dbReference>
<proteinExistence type="inferred from homology"/>
<evidence type="ECO:0000256" key="2">
    <source>
        <dbReference type="ARBA" id="ARBA00009458"/>
    </source>
</evidence>
<evidence type="ECO:0000256" key="7">
    <source>
        <dbReference type="SAM" id="Phobius"/>
    </source>
</evidence>
<dbReference type="PANTHER" id="PTHR11256:SF47">
    <property type="entry name" value="BCL-2-LIKE PROTEIN 10"/>
    <property type="match status" value="1"/>
</dbReference>
<sequence>MDGKGRGAQEEGHSPLNKRSSRVECHDCAWSGRELAADGSLWQEAAGAGSVALIWRGRAVCSHPDMSMSEQLEEETRVLVEDYIQRSVGNERPPPRSPAAETLWRVAQEVHLGNSAFFRSCEELDVDPCTILQRVAPEVALEGGLNWGRVVALIVFAGTLAQRHRRSKAGTPRELAGVLSRFLVTEHKDWFQKSGGWEGFQKVCNQKLLHQGQENNHFSNALMAAAGVGLAGLVFLLATKVKVLKLCDW</sequence>
<dbReference type="PANTHER" id="PTHR11256">
    <property type="entry name" value="BCL-2 RELATED"/>
    <property type="match status" value="1"/>
</dbReference>
<dbReference type="SMART" id="SM00337">
    <property type="entry name" value="BCL"/>
    <property type="match status" value="1"/>
</dbReference>
<dbReference type="InterPro" id="IPR036834">
    <property type="entry name" value="Bcl-2-like_sf"/>
</dbReference>
<comment type="subcellular location">
    <subcellularLocation>
        <location evidence="1">Endomembrane system</location>
    </subcellularLocation>
</comment>
<evidence type="ECO:0000256" key="3">
    <source>
        <dbReference type="ARBA" id="ARBA00022692"/>
    </source>
</evidence>
<gene>
    <name evidence="9" type="ORF">RIMI_LOCUS7908555</name>
</gene>
<dbReference type="CDD" id="cd06845">
    <property type="entry name" value="Bcl-2_like"/>
    <property type="match status" value="1"/>
</dbReference>
<evidence type="ECO:0000256" key="4">
    <source>
        <dbReference type="ARBA" id="ARBA00022703"/>
    </source>
</evidence>
<dbReference type="InterPro" id="IPR026298">
    <property type="entry name" value="Bcl-2_fam"/>
</dbReference>
<dbReference type="PRINTS" id="PR01862">
    <property type="entry name" value="BCL2FAMILY"/>
</dbReference>
<evidence type="ECO:0000259" key="8">
    <source>
        <dbReference type="SMART" id="SM00337"/>
    </source>
</evidence>
<keyword evidence="5 7" id="KW-1133">Transmembrane helix</keyword>
<evidence type="ECO:0000256" key="6">
    <source>
        <dbReference type="ARBA" id="ARBA00023136"/>
    </source>
</evidence>
<organism evidence="9 10">
    <name type="scientific">Ranitomeya imitator</name>
    <name type="common">mimic poison frog</name>
    <dbReference type="NCBI Taxonomy" id="111125"/>
    <lineage>
        <taxon>Eukaryota</taxon>
        <taxon>Metazoa</taxon>
        <taxon>Chordata</taxon>
        <taxon>Craniata</taxon>
        <taxon>Vertebrata</taxon>
        <taxon>Euteleostomi</taxon>
        <taxon>Amphibia</taxon>
        <taxon>Batrachia</taxon>
        <taxon>Anura</taxon>
        <taxon>Neobatrachia</taxon>
        <taxon>Hyloidea</taxon>
        <taxon>Dendrobatidae</taxon>
        <taxon>Dendrobatinae</taxon>
        <taxon>Ranitomeya</taxon>
    </lineage>
</organism>
<comment type="caution">
    <text evidence="9">The sequence shown here is derived from an EMBL/GenBank/DDBJ whole genome shotgun (WGS) entry which is preliminary data.</text>
</comment>
<feature type="transmembrane region" description="Helical" evidence="7">
    <location>
        <begin position="218"/>
        <end position="238"/>
    </location>
</feature>